<evidence type="ECO:0000256" key="1">
    <source>
        <dbReference type="SAM" id="Phobius"/>
    </source>
</evidence>
<gene>
    <name evidence="2" type="ORF">ACAOBT_LOCUS17307</name>
</gene>
<keyword evidence="3" id="KW-1185">Reference proteome</keyword>
<name>A0A9P0L2D8_ACAOB</name>
<dbReference type="EMBL" id="CAKOFQ010007001">
    <property type="protein sequence ID" value="CAH1986544.1"/>
    <property type="molecule type" value="Genomic_DNA"/>
</dbReference>
<feature type="transmembrane region" description="Helical" evidence="1">
    <location>
        <begin position="20"/>
        <end position="40"/>
    </location>
</feature>
<accession>A0A9P0L2D8</accession>
<keyword evidence="1" id="KW-1133">Transmembrane helix</keyword>
<dbReference type="AlphaFoldDB" id="A0A9P0L2D8"/>
<dbReference type="Proteomes" id="UP001152888">
    <property type="component" value="Unassembled WGS sequence"/>
</dbReference>
<evidence type="ECO:0000313" key="2">
    <source>
        <dbReference type="EMBL" id="CAH1986544.1"/>
    </source>
</evidence>
<comment type="caution">
    <text evidence="2">The sequence shown here is derived from an EMBL/GenBank/DDBJ whole genome shotgun (WGS) entry which is preliminary data.</text>
</comment>
<proteinExistence type="predicted"/>
<organism evidence="2 3">
    <name type="scientific">Acanthoscelides obtectus</name>
    <name type="common">Bean weevil</name>
    <name type="synonym">Bruchus obtectus</name>
    <dbReference type="NCBI Taxonomy" id="200917"/>
    <lineage>
        <taxon>Eukaryota</taxon>
        <taxon>Metazoa</taxon>
        <taxon>Ecdysozoa</taxon>
        <taxon>Arthropoda</taxon>
        <taxon>Hexapoda</taxon>
        <taxon>Insecta</taxon>
        <taxon>Pterygota</taxon>
        <taxon>Neoptera</taxon>
        <taxon>Endopterygota</taxon>
        <taxon>Coleoptera</taxon>
        <taxon>Polyphaga</taxon>
        <taxon>Cucujiformia</taxon>
        <taxon>Chrysomeloidea</taxon>
        <taxon>Chrysomelidae</taxon>
        <taxon>Bruchinae</taxon>
        <taxon>Bruchini</taxon>
        <taxon>Acanthoscelides</taxon>
    </lineage>
</organism>
<reference evidence="2" key="1">
    <citation type="submission" date="2022-03" db="EMBL/GenBank/DDBJ databases">
        <authorList>
            <person name="Sayadi A."/>
        </authorList>
    </citation>
    <scope>NUCLEOTIDE SEQUENCE</scope>
</reference>
<sequence>MLYLYILQHMFRRPFNVWKIRKILFTCPNIFCINVIAITFH</sequence>
<evidence type="ECO:0000313" key="3">
    <source>
        <dbReference type="Proteomes" id="UP001152888"/>
    </source>
</evidence>
<keyword evidence="1" id="KW-0812">Transmembrane</keyword>
<keyword evidence="1" id="KW-0472">Membrane</keyword>
<protein>
    <submittedName>
        <fullName evidence="2">Uncharacterized protein</fullName>
    </submittedName>
</protein>